<keyword evidence="1" id="KW-1133">Transmembrane helix</keyword>
<keyword evidence="1" id="KW-0472">Membrane</keyword>
<sequence length="171" mass="19643">MKLSLSSKPLKEYKILKIHPSLNEKEAHATLFLAMVVFHIFKRTGAIKGLSDKEISSHISRVVFKSRKGITVAAENVPHIRKAKSLAKAVIEELQKKYGDQLKYMLLEPDAVVEAFVVRCLKKHIKRQFQQRSQWNDDTKERFPFLLLLLSFAGYFLMLIGLTMGIIIFTL</sequence>
<reference evidence="2 3" key="1">
    <citation type="journal article" date="2021" name="Sci. Rep.">
        <title>Chromosome anchoring in Senegalese sole (Solea senegalensis) reveals sex-associated markers and genome rearrangements in flatfish.</title>
        <authorList>
            <person name="Guerrero-Cozar I."/>
            <person name="Gomez-Garrido J."/>
            <person name="Berbel C."/>
            <person name="Martinez-Blanch J.F."/>
            <person name="Alioto T."/>
            <person name="Claros M.G."/>
            <person name="Gagnaire P.A."/>
            <person name="Manchado M."/>
        </authorList>
    </citation>
    <scope>NUCLEOTIDE SEQUENCE [LARGE SCALE GENOMIC DNA]</scope>
    <source>
        <strain evidence="2">Sse05_10M</strain>
    </source>
</reference>
<proteinExistence type="predicted"/>
<name>A0AAV6RPE9_SOLSE</name>
<organism evidence="2 3">
    <name type="scientific">Solea senegalensis</name>
    <name type="common">Senegalese sole</name>
    <dbReference type="NCBI Taxonomy" id="28829"/>
    <lineage>
        <taxon>Eukaryota</taxon>
        <taxon>Metazoa</taxon>
        <taxon>Chordata</taxon>
        <taxon>Craniata</taxon>
        <taxon>Vertebrata</taxon>
        <taxon>Euteleostomi</taxon>
        <taxon>Actinopterygii</taxon>
        <taxon>Neopterygii</taxon>
        <taxon>Teleostei</taxon>
        <taxon>Neoteleostei</taxon>
        <taxon>Acanthomorphata</taxon>
        <taxon>Carangaria</taxon>
        <taxon>Pleuronectiformes</taxon>
        <taxon>Pleuronectoidei</taxon>
        <taxon>Soleidae</taxon>
        <taxon>Solea</taxon>
    </lineage>
</organism>
<dbReference type="Proteomes" id="UP000693946">
    <property type="component" value="Linkage Group LG19"/>
</dbReference>
<keyword evidence="3" id="KW-1185">Reference proteome</keyword>
<dbReference type="AlphaFoldDB" id="A0AAV6RPE9"/>
<keyword evidence="1" id="KW-0812">Transmembrane</keyword>
<protein>
    <submittedName>
        <fullName evidence="2">Uncharacterized protein</fullName>
    </submittedName>
</protein>
<comment type="caution">
    <text evidence="2">The sequence shown here is derived from an EMBL/GenBank/DDBJ whole genome shotgun (WGS) entry which is preliminary data.</text>
</comment>
<gene>
    <name evidence="2" type="ORF">JOB18_048656</name>
</gene>
<evidence type="ECO:0000313" key="3">
    <source>
        <dbReference type="Proteomes" id="UP000693946"/>
    </source>
</evidence>
<dbReference type="EMBL" id="JAGKHQ010000011">
    <property type="protein sequence ID" value="KAG7506187.1"/>
    <property type="molecule type" value="Genomic_DNA"/>
</dbReference>
<accession>A0AAV6RPE9</accession>
<evidence type="ECO:0000313" key="2">
    <source>
        <dbReference type="EMBL" id="KAG7506187.1"/>
    </source>
</evidence>
<evidence type="ECO:0000256" key="1">
    <source>
        <dbReference type="SAM" id="Phobius"/>
    </source>
</evidence>
<feature type="transmembrane region" description="Helical" evidence="1">
    <location>
        <begin position="145"/>
        <end position="169"/>
    </location>
</feature>